<protein>
    <recommendedName>
        <fullName evidence="6">Ferredoxin</fullName>
    </recommendedName>
</protein>
<evidence type="ECO:0000259" key="7">
    <source>
        <dbReference type="PROSITE" id="PS51379"/>
    </source>
</evidence>
<evidence type="ECO:0000313" key="9">
    <source>
        <dbReference type="Proteomes" id="UP000176498"/>
    </source>
</evidence>
<dbReference type="EMBL" id="MHHZ01000015">
    <property type="protein sequence ID" value="OGY41581.1"/>
    <property type="molecule type" value="Genomic_DNA"/>
</dbReference>
<dbReference type="InterPro" id="IPR051269">
    <property type="entry name" value="Fe-S_cluster_ET"/>
</dbReference>
<evidence type="ECO:0000256" key="4">
    <source>
        <dbReference type="ARBA" id="ARBA00023004"/>
    </source>
</evidence>
<evidence type="ECO:0000256" key="6">
    <source>
        <dbReference type="RuleBase" id="RU368020"/>
    </source>
</evidence>
<comment type="function">
    <text evidence="6">Ferredoxins are iron-sulfur proteins that transfer electrons in a wide variety of metabolic reactions.</text>
</comment>
<dbReference type="InterPro" id="IPR017896">
    <property type="entry name" value="4Fe4S_Fe-S-bd"/>
</dbReference>
<dbReference type="GO" id="GO:0051536">
    <property type="term" value="F:iron-sulfur cluster binding"/>
    <property type="evidence" value="ECO:0007669"/>
    <property type="project" value="UniProtKB-KW"/>
</dbReference>
<dbReference type="PANTHER" id="PTHR36923">
    <property type="entry name" value="FERREDOXIN"/>
    <property type="match status" value="1"/>
</dbReference>
<name>A0A1G1XNP7_9BACT</name>
<dbReference type="PROSITE" id="PS51379">
    <property type="entry name" value="4FE4S_FER_2"/>
    <property type="match status" value="1"/>
</dbReference>
<gene>
    <name evidence="8" type="ORF">A2Y82_01145</name>
</gene>
<dbReference type="PANTHER" id="PTHR36923:SF3">
    <property type="entry name" value="FERREDOXIN"/>
    <property type="match status" value="1"/>
</dbReference>
<dbReference type="InterPro" id="IPR017900">
    <property type="entry name" value="4Fe4S_Fe_S_CS"/>
</dbReference>
<dbReference type="PROSITE" id="PS00198">
    <property type="entry name" value="4FE4S_FER_1"/>
    <property type="match status" value="1"/>
</dbReference>
<sequence length="62" mass="6832">MKPIVNQELCIGCGTCEGICPEVFHLTDGKSQIKEMADYTPFKEKIEQSVDACPVQAISVEE</sequence>
<keyword evidence="3 6" id="KW-0249">Electron transport</keyword>
<keyword evidence="5 6" id="KW-0411">Iron-sulfur</keyword>
<evidence type="ECO:0000256" key="2">
    <source>
        <dbReference type="ARBA" id="ARBA00022723"/>
    </source>
</evidence>
<organism evidence="8 9">
    <name type="scientific">Candidatus Buchananbacteria bacterium RBG_13_36_9</name>
    <dbReference type="NCBI Taxonomy" id="1797530"/>
    <lineage>
        <taxon>Bacteria</taxon>
        <taxon>Candidatus Buchananiibacteriota</taxon>
    </lineage>
</organism>
<dbReference type="InterPro" id="IPR001080">
    <property type="entry name" value="3Fe4S_ferredoxin"/>
</dbReference>
<evidence type="ECO:0000256" key="5">
    <source>
        <dbReference type="ARBA" id="ARBA00023014"/>
    </source>
</evidence>
<dbReference type="GO" id="GO:0005506">
    <property type="term" value="F:iron ion binding"/>
    <property type="evidence" value="ECO:0007669"/>
    <property type="project" value="UniProtKB-UniRule"/>
</dbReference>
<dbReference type="Proteomes" id="UP000176498">
    <property type="component" value="Unassembled WGS sequence"/>
</dbReference>
<accession>A0A1G1XNP7</accession>
<comment type="caution">
    <text evidence="8">The sequence shown here is derived from an EMBL/GenBank/DDBJ whole genome shotgun (WGS) entry which is preliminary data.</text>
</comment>
<keyword evidence="4 6" id="KW-0408">Iron</keyword>
<feature type="domain" description="4Fe-4S ferredoxin-type" evidence="7">
    <location>
        <begin position="1"/>
        <end position="29"/>
    </location>
</feature>
<dbReference type="Pfam" id="PF13370">
    <property type="entry name" value="Fer4_13"/>
    <property type="match status" value="1"/>
</dbReference>
<evidence type="ECO:0000256" key="3">
    <source>
        <dbReference type="ARBA" id="ARBA00022982"/>
    </source>
</evidence>
<keyword evidence="2 6" id="KW-0479">Metal-binding</keyword>
<evidence type="ECO:0000256" key="1">
    <source>
        <dbReference type="ARBA" id="ARBA00022448"/>
    </source>
</evidence>
<keyword evidence="1 6" id="KW-0813">Transport</keyword>
<dbReference type="GO" id="GO:0009055">
    <property type="term" value="F:electron transfer activity"/>
    <property type="evidence" value="ECO:0007669"/>
    <property type="project" value="UniProtKB-UniRule"/>
</dbReference>
<dbReference type="PRINTS" id="PR00352">
    <property type="entry name" value="3FE4SFRDOXIN"/>
</dbReference>
<dbReference type="SUPFAM" id="SSF54862">
    <property type="entry name" value="4Fe-4S ferredoxins"/>
    <property type="match status" value="1"/>
</dbReference>
<evidence type="ECO:0000313" key="8">
    <source>
        <dbReference type="EMBL" id="OGY41581.1"/>
    </source>
</evidence>
<dbReference type="AlphaFoldDB" id="A0A1G1XNP7"/>
<proteinExistence type="predicted"/>
<reference evidence="8 9" key="1">
    <citation type="journal article" date="2016" name="Nat. Commun.">
        <title>Thousands of microbial genomes shed light on interconnected biogeochemical processes in an aquifer system.</title>
        <authorList>
            <person name="Anantharaman K."/>
            <person name="Brown C.T."/>
            <person name="Hug L.A."/>
            <person name="Sharon I."/>
            <person name="Castelle C.J."/>
            <person name="Probst A.J."/>
            <person name="Thomas B.C."/>
            <person name="Singh A."/>
            <person name="Wilkins M.J."/>
            <person name="Karaoz U."/>
            <person name="Brodie E.L."/>
            <person name="Williams K.H."/>
            <person name="Hubbard S.S."/>
            <person name="Banfield J.F."/>
        </authorList>
    </citation>
    <scope>NUCLEOTIDE SEQUENCE [LARGE SCALE GENOMIC DNA]</scope>
</reference>
<dbReference type="Gene3D" id="3.30.70.20">
    <property type="match status" value="1"/>
</dbReference>